<dbReference type="AlphaFoldDB" id="A0A6C0HXI1"/>
<dbReference type="EMBL" id="MN740041">
    <property type="protein sequence ID" value="QHT85461.1"/>
    <property type="molecule type" value="Genomic_DNA"/>
</dbReference>
<name>A0A6C0HXI1_9ZZZZ</name>
<protein>
    <submittedName>
        <fullName evidence="1">Uncharacterized protein</fullName>
    </submittedName>
</protein>
<sequence length="42" mass="5074">MVFTKDVFIFAFCHGPAIFYCLYDDFPFIHTIEKETMYVFLI</sequence>
<organism evidence="1">
    <name type="scientific">viral metagenome</name>
    <dbReference type="NCBI Taxonomy" id="1070528"/>
    <lineage>
        <taxon>unclassified sequences</taxon>
        <taxon>metagenomes</taxon>
        <taxon>organismal metagenomes</taxon>
    </lineage>
</organism>
<accession>A0A6C0HXI1</accession>
<proteinExistence type="predicted"/>
<reference evidence="1" key="1">
    <citation type="journal article" date="2020" name="Nature">
        <title>Giant virus diversity and host interactions through global metagenomics.</title>
        <authorList>
            <person name="Schulz F."/>
            <person name="Roux S."/>
            <person name="Paez-Espino D."/>
            <person name="Jungbluth S."/>
            <person name="Walsh D.A."/>
            <person name="Denef V.J."/>
            <person name="McMahon K.D."/>
            <person name="Konstantinidis K.T."/>
            <person name="Eloe-Fadrosh E.A."/>
            <person name="Kyrpides N.C."/>
            <person name="Woyke T."/>
        </authorList>
    </citation>
    <scope>NUCLEOTIDE SEQUENCE</scope>
    <source>
        <strain evidence="1">GVMAG-M-3300023184-17</strain>
    </source>
</reference>
<evidence type="ECO:0000313" key="1">
    <source>
        <dbReference type="EMBL" id="QHT85461.1"/>
    </source>
</evidence>